<dbReference type="InterPro" id="IPR032675">
    <property type="entry name" value="LRR_dom_sf"/>
</dbReference>
<dbReference type="EMBL" id="CAXAMN010027583">
    <property type="protein sequence ID" value="CAK9111662.1"/>
    <property type="molecule type" value="Genomic_DNA"/>
</dbReference>
<dbReference type="Proteomes" id="UP001642484">
    <property type="component" value="Unassembled WGS sequence"/>
</dbReference>
<protein>
    <submittedName>
        <fullName evidence="1">Uncharacterized protein</fullName>
    </submittedName>
</protein>
<gene>
    <name evidence="1" type="ORF">CCMP2556_LOCUS51812</name>
</gene>
<comment type="caution">
    <text evidence="1">The sequence shown here is derived from an EMBL/GenBank/DDBJ whole genome shotgun (WGS) entry which is preliminary data.</text>
</comment>
<reference evidence="1 2" key="1">
    <citation type="submission" date="2024-02" db="EMBL/GenBank/DDBJ databases">
        <authorList>
            <person name="Chen Y."/>
            <person name="Shah S."/>
            <person name="Dougan E. K."/>
            <person name="Thang M."/>
            <person name="Chan C."/>
        </authorList>
    </citation>
    <scope>NUCLEOTIDE SEQUENCE [LARGE SCALE GENOMIC DNA]</scope>
</reference>
<evidence type="ECO:0000313" key="2">
    <source>
        <dbReference type="Proteomes" id="UP001642484"/>
    </source>
</evidence>
<proteinExistence type="predicted"/>
<name>A0ABP0SH34_9DINO</name>
<accession>A0ABP0SH34</accession>
<dbReference type="Gene3D" id="3.80.10.10">
    <property type="entry name" value="Ribonuclease Inhibitor"/>
    <property type="match status" value="1"/>
</dbReference>
<dbReference type="SUPFAM" id="SSF52047">
    <property type="entry name" value="RNI-like"/>
    <property type="match status" value="1"/>
</dbReference>
<keyword evidence="2" id="KW-1185">Reference proteome</keyword>
<sequence length="522" mass="57200">MGSSSSGARAEPQVVNEESFKVTCVGHSLVNDTYEYDFFVQPPASTGAPGQTVRRSFKELQRLGHAMSARWPRASLRTPSRPFFEVPGEQGEVMERSLRAMLSLEPFPRSTALRHFLGIAMPPPADLSDGHVAGHWRLGAEMRLPLGAAATVMSFCEAHVALKVCTRVCKALQAAVLHPTSWPRLTVSSRVAERCIDSLCRILWRTCVGVQVLTLDLTFQQGHLGVALPAQLLLRQLRSLTLRLGDPEAQAFACDLLSCVESPKLWELRLSAQLTAQLLNAASMALLPTEQPLRRLALTALPDARLGAGTVAAVRALLDSAPRVADLAISVEDAFGGDSRWFERCGPLETPVLQTMMALNLESLTFDFLSDELLLAISSSSDRALWPQLRRAKLSGCKRVLEDPDGMLGVLLSKLGEELEEFALLIDLEVPVRSFSAGILHQRLGSLPNWWQERANLRSLELNWHAFDDEGIASLVEGCPQLEVLLLDRAESPGMAWCPRKHTRLLSSVCVSQRTKVAGLGV</sequence>
<organism evidence="1 2">
    <name type="scientific">Durusdinium trenchii</name>
    <dbReference type="NCBI Taxonomy" id="1381693"/>
    <lineage>
        <taxon>Eukaryota</taxon>
        <taxon>Sar</taxon>
        <taxon>Alveolata</taxon>
        <taxon>Dinophyceae</taxon>
        <taxon>Suessiales</taxon>
        <taxon>Symbiodiniaceae</taxon>
        <taxon>Durusdinium</taxon>
    </lineage>
</organism>
<evidence type="ECO:0000313" key="1">
    <source>
        <dbReference type="EMBL" id="CAK9111662.1"/>
    </source>
</evidence>